<evidence type="ECO:0000256" key="4">
    <source>
        <dbReference type="ARBA" id="ARBA00022692"/>
    </source>
</evidence>
<dbReference type="AlphaFoldDB" id="A0A0V1LQ30"/>
<evidence type="ECO:0000256" key="8">
    <source>
        <dbReference type="SAM" id="MobiDB-lite"/>
    </source>
</evidence>
<keyword evidence="5 9" id="KW-1133">Transmembrane helix</keyword>
<feature type="transmembrane region" description="Helical" evidence="9">
    <location>
        <begin position="119"/>
        <end position="139"/>
    </location>
</feature>
<protein>
    <recommendedName>
        <fullName evidence="2">Tumor protein p53-inducible protein 11</fullName>
    </recommendedName>
    <alternativeName>
        <fullName evidence="7">p53-induced gene 11 protein</fullName>
    </alternativeName>
</protein>
<dbReference type="PANTHER" id="PTHR31584">
    <property type="entry name" value="TUMOR PROTEIN P53-INDUCIBLE PROTEIN 11"/>
    <property type="match status" value="1"/>
</dbReference>
<feature type="region of interest" description="Disordered" evidence="8">
    <location>
        <begin position="225"/>
        <end position="255"/>
    </location>
</feature>
<dbReference type="GO" id="GO:0016020">
    <property type="term" value="C:membrane"/>
    <property type="evidence" value="ECO:0007669"/>
    <property type="project" value="UniProtKB-SubCell"/>
</dbReference>
<evidence type="ECO:0000256" key="7">
    <source>
        <dbReference type="ARBA" id="ARBA00032100"/>
    </source>
</evidence>
<evidence type="ECO:0000256" key="9">
    <source>
        <dbReference type="SAM" id="Phobius"/>
    </source>
</evidence>
<proteinExistence type="predicted"/>
<feature type="transmembrane region" description="Helical" evidence="9">
    <location>
        <begin position="145"/>
        <end position="167"/>
    </location>
</feature>
<feature type="compositionally biased region" description="Basic and acidic residues" evidence="8">
    <location>
        <begin position="225"/>
        <end position="237"/>
    </location>
</feature>
<comment type="caution">
    <text evidence="10">The sequence shown here is derived from an EMBL/GenBank/DDBJ whole genome shotgun (WGS) entry which is preliminary data.</text>
</comment>
<keyword evidence="3" id="KW-0597">Phosphoprotein</keyword>
<evidence type="ECO:0000256" key="5">
    <source>
        <dbReference type="ARBA" id="ARBA00022989"/>
    </source>
</evidence>
<evidence type="ECO:0000256" key="1">
    <source>
        <dbReference type="ARBA" id="ARBA00004141"/>
    </source>
</evidence>
<keyword evidence="4 9" id="KW-0812">Transmembrane</keyword>
<evidence type="ECO:0000313" key="10">
    <source>
        <dbReference type="EMBL" id="KRZ61642.1"/>
    </source>
</evidence>
<dbReference type="EMBL" id="JYDW01000016">
    <property type="protein sequence ID" value="KRZ61642.1"/>
    <property type="molecule type" value="Genomic_DNA"/>
</dbReference>
<evidence type="ECO:0000256" key="2">
    <source>
        <dbReference type="ARBA" id="ARBA00019449"/>
    </source>
</evidence>
<dbReference type="Pfam" id="PF14936">
    <property type="entry name" value="p53-inducible11"/>
    <property type="match status" value="1"/>
</dbReference>
<comment type="subcellular location">
    <subcellularLocation>
        <location evidence="1">Membrane</location>
        <topology evidence="1">Multi-pass membrane protein</topology>
    </subcellularLocation>
</comment>
<dbReference type="Proteomes" id="UP000054721">
    <property type="component" value="Unassembled WGS sequence"/>
</dbReference>
<keyword evidence="6 9" id="KW-0472">Membrane</keyword>
<accession>A0A0V1LQ30</accession>
<keyword evidence="11" id="KW-1185">Reference proteome</keyword>
<evidence type="ECO:0000256" key="3">
    <source>
        <dbReference type="ARBA" id="ARBA00022553"/>
    </source>
</evidence>
<sequence>MRTFFRKESLRDLQSRLKTRKVLGVGEIRNEGDVYRSKVANNQILTCHFYLVHLACSVLQISQVLGYWIPAQSQLPRGLQFCHYFTLFYLFSTGILLIKHAILGYCRTNTEFCCQNENVAIIAIAYFMIAIQYGALAVSEESSSVINGLVSFCLFVLLQACVEAAYWRPFAERGMLEKYNMLLKYASFLLNLAYYQCTKPNSCMHVLYRVVQQAQLRLQEDTVFGDKDTENNNHAQDEQTTTTTTNENEADRKNE</sequence>
<gene>
    <name evidence="10" type="ORF">T02_9790</name>
</gene>
<evidence type="ECO:0000313" key="11">
    <source>
        <dbReference type="Proteomes" id="UP000054721"/>
    </source>
</evidence>
<evidence type="ECO:0000256" key="6">
    <source>
        <dbReference type="ARBA" id="ARBA00023136"/>
    </source>
</evidence>
<name>A0A0V1LQ30_9BILA</name>
<organism evidence="10 11">
    <name type="scientific">Trichinella nativa</name>
    <dbReference type="NCBI Taxonomy" id="6335"/>
    <lineage>
        <taxon>Eukaryota</taxon>
        <taxon>Metazoa</taxon>
        <taxon>Ecdysozoa</taxon>
        <taxon>Nematoda</taxon>
        <taxon>Enoplea</taxon>
        <taxon>Dorylaimia</taxon>
        <taxon>Trichinellida</taxon>
        <taxon>Trichinellidae</taxon>
        <taxon>Trichinella</taxon>
    </lineage>
</organism>
<feature type="transmembrane region" description="Helical" evidence="9">
    <location>
        <begin position="47"/>
        <end position="69"/>
    </location>
</feature>
<reference evidence="10 11" key="1">
    <citation type="submission" date="2015-05" db="EMBL/GenBank/DDBJ databases">
        <title>Evolution of Trichinella species and genotypes.</title>
        <authorList>
            <person name="Korhonen P.K."/>
            <person name="Edoardo P."/>
            <person name="Giuseppe L.R."/>
            <person name="Gasser R.B."/>
        </authorList>
    </citation>
    <scope>NUCLEOTIDE SEQUENCE [LARGE SCALE GENOMIC DNA]</scope>
    <source>
        <strain evidence="10">ISS10</strain>
    </source>
</reference>
<dbReference type="PANTHER" id="PTHR31584:SF1">
    <property type="entry name" value="TUMOR PROTEIN P53-INDUCIBLE PROTEIN 11"/>
    <property type="match status" value="1"/>
</dbReference>
<dbReference type="InterPro" id="IPR028266">
    <property type="entry name" value="TP53I11"/>
</dbReference>
<dbReference type="OrthoDB" id="6243248at2759"/>
<feature type="transmembrane region" description="Helical" evidence="9">
    <location>
        <begin position="81"/>
        <end position="98"/>
    </location>
</feature>